<dbReference type="EMBL" id="GBRH01243648">
    <property type="protein sequence ID" value="JAD54247.1"/>
    <property type="molecule type" value="Transcribed_RNA"/>
</dbReference>
<proteinExistence type="predicted"/>
<reference evidence="1" key="1">
    <citation type="submission" date="2014-09" db="EMBL/GenBank/DDBJ databases">
        <authorList>
            <person name="Magalhaes I.L.F."/>
            <person name="Oliveira U."/>
            <person name="Santos F.R."/>
            <person name="Vidigal T.H.D.A."/>
            <person name="Brescovit A.D."/>
            <person name="Santos A.J."/>
        </authorList>
    </citation>
    <scope>NUCLEOTIDE SEQUENCE</scope>
    <source>
        <tissue evidence="1">Shoot tissue taken approximately 20 cm above the soil surface</tissue>
    </source>
</reference>
<dbReference type="AlphaFoldDB" id="A0A0A9B4K3"/>
<name>A0A0A9B4K3_ARUDO</name>
<reference evidence="1" key="2">
    <citation type="journal article" date="2015" name="Data Brief">
        <title>Shoot transcriptome of the giant reed, Arundo donax.</title>
        <authorList>
            <person name="Barrero R.A."/>
            <person name="Guerrero F.D."/>
            <person name="Moolhuijzen P."/>
            <person name="Goolsby J.A."/>
            <person name="Tidwell J."/>
            <person name="Bellgard S.E."/>
            <person name="Bellgard M.I."/>
        </authorList>
    </citation>
    <scope>NUCLEOTIDE SEQUENCE</scope>
    <source>
        <tissue evidence="1">Shoot tissue taken approximately 20 cm above the soil surface</tissue>
    </source>
</reference>
<accession>A0A0A9B4K3</accession>
<evidence type="ECO:0000313" key="1">
    <source>
        <dbReference type="EMBL" id="JAD54247.1"/>
    </source>
</evidence>
<protein>
    <submittedName>
        <fullName evidence="1">Uncharacterized protein</fullName>
    </submittedName>
</protein>
<sequence length="38" mass="4510">MRHEDIFRCFITLSFPRKKTLLLCRTSNLFALNLQLGL</sequence>
<organism evidence="1">
    <name type="scientific">Arundo donax</name>
    <name type="common">Giant reed</name>
    <name type="synonym">Donax arundinaceus</name>
    <dbReference type="NCBI Taxonomy" id="35708"/>
    <lineage>
        <taxon>Eukaryota</taxon>
        <taxon>Viridiplantae</taxon>
        <taxon>Streptophyta</taxon>
        <taxon>Embryophyta</taxon>
        <taxon>Tracheophyta</taxon>
        <taxon>Spermatophyta</taxon>
        <taxon>Magnoliopsida</taxon>
        <taxon>Liliopsida</taxon>
        <taxon>Poales</taxon>
        <taxon>Poaceae</taxon>
        <taxon>PACMAD clade</taxon>
        <taxon>Arundinoideae</taxon>
        <taxon>Arundineae</taxon>
        <taxon>Arundo</taxon>
    </lineage>
</organism>